<dbReference type="InterPro" id="IPR011990">
    <property type="entry name" value="TPR-like_helical_dom_sf"/>
</dbReference>
<reference evidence="5" key="1">
    <citation type="submission" date="2021-02" db="EMBL/GenBank/DDBJ databases">
        <authorList>
            <person name="Nowell W R."/>
        </authorList>
    </citation>
    <scope>NUCLEOTIDE SEQUENCE</scope>
</reference>
<keyword evidence="2 3" id="KW-0802">TPR repeat</keyword>
<dbReference type="AlphaFoldDB" id="A0A816FZU2"/>
<feature type="repeat" description="TPR" evidence="3">
    <location>
        <begin position="526"/>
        <end position="559"/>
    </location>
</feature>
<sequence>MGLCHSSKSSLPETWNTNENLGIYTIIWLDNNKKKSQQNLSIQRKLRTIINHFKIFQNEDACEEHIKSMSDDDYIILITNDQIGEKFIPRIHNSQQIFSIYIHAQNKNIDQRWMNQFPKIKSIYVNYDELIKRIELDQIKYKNITNKILFEIFHSDEKNDSNQKFIYWQILIDILLQMDSMPNDMIDFLSLCRMQYKGNKVHLNIIREFQQNYRPDAAIWWFTRDTFISQLLNKALRVRNMDVLFFLRFFIHNIERQLKEYRCLTPIQVYRYELILNKEMEMLKNSIGQYISINNFLLTKLDRNLALISSKTPVETKDFQPILFEIAADSNHDKTKPFAKIKSLSYLNNDQDDVLFMLGSIFQLKNIHQDDNGLWIVEMVLSNRTNTQLKPIFTDYKDDDDDDDLDLLSFGCILEKMNELDEAKKYYSRLCNELSDDDESIGSCLLNLGNIDFIKHNYDASLDWLSKSLDISLRTLQPNDMFFARIYYGMGHAYNQKDDSKSAIEYYDKALIIWKQSVDDNYLNIAECINNIGIIYKHDKDYLIALDYFKKTLNILEKYVTNDDFDISKAHCNIASTYRTLEEYDLALEHYQLSFKILEKHYLSDHPNIAKALGNIGIVYALKRDEDQALSYYERAADIYRNTLPPTHINNIKIDQLIRNLSSLHRKVSFGTIDTR</sequence>
<dbReference type="PROSITE" id="PS50005">
    <property type="entry name" value="TPR"/>
    <property type="match status" value="4"/>
</dbReference>
<keyword evidence="1" id="KW-0677">Repeat</keyword>
<proteinExistence type="predicted"/>
<feature type="repeat" description="TPR" evidence="3">
    <location>
        <begin position="568"/>
        <end position="601"/>
    </location>
</feature>
<name>A0A816FZU2_9BILA</name>
<dbReference type="SUPFAM" id="SSF81901">
    <property type="entry name" value="HCP-like"/>
    <property type="match status" value="1"/>
</dbReference>
<accession>A0A816FZU2</accession>
<evidence type="ECO:0000313" key="5">
    <source>
        <dbReference type="EMBL" id="CAF1668371.1"/>
    </source>
</evidence>
<dbReference type="PANTHER" id="PTHR45641">
    <property type="entry name" value="TETRATRICOPEPTIDE REPEAT PROTEIN (AFU_ORTHOLOGUE AFUA_6G03870)"/>
    <property type="match status" value="1"/>
</dbReference>
<feature type="repeat" description="TPR" evidence="3">
    <location>
        <begin position="610"/>
        <end position="643"/>
    </location>
</feature>
<dbReference type="InterPro" id="IPR019734">
    <property type="entry name" value="TPR_rpt"/>
</dbReference>
<evidence type="ECO:0000313" key="6">
    <source>
        <dbReference type="Proteomes" id="UP000663834"/>
    </source>
</evidence>
<dbReference type="SUPFAM" id="SSF56399">
    <property type="entry name" value="ADP-ribosylation"/>
    <property type="match status" value="1"/>
</dbReference>
<gene>
    <name evidence="4" type="ORF">CJN711_LOCUS823</name>
    <name evidence="5" type="ORF">KQP761_LOCUS33679</name>
</gene>
<dbReference type="Proteomes" id="UP000663834">
    <property type="component" value="Unassembled WGS sequence"/>
</dbReference>
<evidence type="ECO:0000256" key="1">
    <source>
        <dbReference type="ARBA" id="ARBA00022737"/>
    </source>
</evidence>
<evidence type="ECO:0000256" key="2">
    <source>
        <dbReference type="ARBA" id="ARBA00022803"/>
    </source>
</evidence>
<dbReference type="SMART" id="SM00028">
    <property type="entry name" value="TPR"/>
    <property type="match status" value="6"/>
</dbReference>
<dbReference type="Proteomes" id="UP000663855">
    <property type="component" value="Unassembled WGS sequence"/>
</dbReference>
<evidence type="ECO:0000313" key="4">
    <source>
        <dbReference type="EMBL" id="CAF0970084.1"/>
    </source>
</evidence>
<feature type="repeat" description="TPR" evidence="3">
    <location>
        <begin position="484"/>
        <end position="517"/>
    </location>
</feature>
<dbReference type="OrthoDB" id="5587616at2759"/>
<dbReference type="EMBL" id="CAJNOW010018803">
    <property type="protein sequence ID" value="CAF1668371.1"/>
    <property type="molecule type" value="Genomic_DNA"/>
</dbReference>
<organism evidence="5 6">
    <name type="scientific">Rotaria magnacalcarata</name>
    <dbReference type="NCBI Taxonomy" id="392030"/>
    <lineage>
        <taxon>Eukaryota</taxon>
        <taxon>Metazoa</taxon>
        <taxon>Spiralia</taxon>
        <taxon>Gnathifera</taxon>
        <taxon>Rotifera</taxon>
        <taxon>Eurotatoria</taxon>
        <taxon>Bdelloidea</taxon>
        <taxon>Philodinida</taxon>
        <taxon>Philodinidae</taxon>
        <taxon>Rotaria</taxon>
    </lineage>
</organism>
<comment type="caution">
    <text evidence="5">The sequence shown here is derived from an EMBL/GenBank/DDBJ whole genome shotgun (WGS) entry which is preliminary data.</text>
</comment>
<evidence type="ECO:0000256" key="3">
    <source>
        <dbReference type="PROSITE-ProRule" id="PRU00339"/>
    </source>
</evidence>
<dbReference type="PANTHER" id="PTHR45641:SF19">
    <property type="entry name" value="NEPHROCYSTIN-3"/>
    <property type="match status" value="1"/>
</dbReference>
<dbReference type="Pfam" id="PF13424">
    <property type="entry name" value="TPR_12"/>
    <property type="match status" value="2"/>
</dbReference>
<dbReference type="Pfam" id="PF13181">
    <property type="entry name" value="TPR_8"/>
    <property type="match status" value="1"/>
</dbReference>
<protein>
    <submittedName>
        <fullName evidence="5">Uncharacterized protein</fullName>
    </submittedName>
</protein>
<dbReference type="EMBL" id="CAJNOV010000055">
    <property type="protein sequence ID" value="CAF0970084.1"/>
    <property type="molecule type" value="Genomic_DNA"/>
</dbReference>
<dbReference type="Gene3D" id="1.25.40.10">
    <property type="entry name" value="Tetratricopeptide repeat domain"/>
    <property type="match status" value="2"/>
</dbReference>